<proteinExistence type="predicted"/>
<sequence length="107" mass="11791">MRKHVLRPATLNSRTSEIRVDSVQGSLPGGGSVGRSADHTPFCRPSQTLQRGSALVVTLGAICEQFEPPSMEMVEEYCRRPERVTAFRLVVLSKRFSHIADELSHAG</sequence>
<feature type="region of interest" description="Disordered" evidence="1">
    <location>
        <begin position="1"/>
        <end position="44"/>
    </location>
</feature>
<dbReference type="AlphaFoldDB" id="A0A7S1NHC9"/>
<gene>
    <name evidence="2" type="ORF">EGYM00392_LOCUS31025</name>
</gene>
<evidence type="ECO:0000313" key="2">
    <source>
        <dbReference type="EMBL" id="CAD9019911.1"/>
    </source>
</evidence>
<protein>
    <submittedName>
        <fullName evidence="2">Uncharacterized protein</fullName>
    </submittedName>
</protein>
<evidence type="ECO:0000256" key="1">
    <source>
        <dbReference type="SAM" id="MobiDB-lite"/>
    </source>
</evidence>
<dbReference type="EMBL" id="HBGA01083174">
    <property type="protein sequence ID" value="CAD9019911.1"/>
    <property type="molecule type" value="Transcribed_RNA"/>
</dbReference>
<reference evidence="2" key="1">
    <citation type="submission" date="2021-01" db="EMBL/GenBank/DDBJ databases">
        <authorList>
            <person name="Corre E."/>
            <person name="Pelletier E."/>
            <person name="Niang G."/>
            <person name="Scheremetjew M."/>
            <person name="Finn R."/>
            <person name="Kale V."/>
            <person name="Holt S."/>
            <person name="Cochrane G."/>
            <person name="Meng A."/>
            <person name="Brown T."/>
            <person name="Cohen L."/>
        </authorList>
    </citation>
    <scope>NUCLEOTIDE SEQUENCE</scope>
    <source>
        <strain evidence="2">NIES-381</strain>
    </source>
</reference>
<accession>A0A7S1NHC9</accession>
<name>A0A7S1NHC9_9EUGL</name>
<organism evidence="2">
    <name type="scientific">Eutreptiella gymnastica</name>
    <dbReference type="NCBI Taxonomy" id="73025"/>
    <lineage>
        <taxon>Eukaryota</taxon>
        <taxon>Discoba</taxon>
        <taxon>Euglenozoa</taxon>
        <taxon>Euglenida</taxon>
        <taxon>Spirocuta</taxon>
        <taxon>Euglenophyceae</taxon>
        <taxon>Eutreptiales</taxon>
        <taxon>Eutreptiaceae</taxon>
        <taxon>Eutreptiella</taxon>
    </lineage>
</organism>